<accession>A0ABN0TPK6</accession>
<feature type="region of interest" description="Disordered" evidence="1">
    <location>
        <begin position="20"/>
        <end position="95"/>
    </location>
</feature>
<dbReference type="RefSeq" id="WP_343934042.1">
    <property type="nucleotide sequence ID" value="NZ_BAAABU010000004.1"/>
</dbReference>
<reference evidence="3 4" key="1">
    <citation type="journal article" date="2019" name="Int. J. Syst. Evol. Microbiol.">
        <title>The Global Catalogue of Microorganisms (GCM) 10K type strain sequencing project: providing services to taxonomists for standard genome sequencing and annotation.</title>
        <authorList>
            <consortium name="The Broad Institute Genomics Platform"/>
            <consortium name="The Broad Institute Genome Sequencing Center for Infectious Disease"/>
            <person name="Wu L."/>
            <person name="Ma J."/>
        </authorList>
    </citation>
    <scope>NUCLEOTIDE SEQUENCE [LARGE SCALE GENOMIC DNA]</scope>
    <source>
        <strain evidence="3 4">JCM 3380</strain>
    </source>
</reference>
<sequence>MRRAVPLLAAVLLLAGCSESTTGSPTPGSPTSATTGSSGKPTSTSKEPAKRPKTINLKDVDPCTLLTDAQRKELGLDRPPTKGTSTVFRSPSCDHNREDRTWGATVITATTSGIEFFTDGSFDVETQQLQVAGFPAVLGSTPQQKSSCYLGVDVSDGQVLALQTTSIDESVPQGRLCEMVQQIAGAAVATLTAR</sequence>
<evidence type="ECO:0000313" key="4">
    <source>
        <dbReference type="Proteomes" id="UP001500416"/>
    </source>
</evidence>
<dbReference type="Pfam" id="PF12079">
    <property type="entry name" value="DUF3558"/>
    <property type="match status" value="1"/>
</dbReference>
<dbReference type="Proteomes" id="UP001500416">
    <property type="component" value="Unassembled WGS sequence"/>
</dbReference>
<dbReference type="PROSITE" id="PS51257">
    <property type="entry name" value="PROKAR_LIPOPROTEIN"/>
    <property type="match status" value="1"/>
</dbReference>
<evidence type="ECO:0000313" key="3">
    <source>
        <dbReference type="EMBL" id="GAA0226929.1"/>
    </source>
</evidence>
<feature type="compositionally biased region" description="Basic and acidic residues" evidence="1">
    <location>
        <begin position="69"/>
        <end position="80"/>
    </location>
</feature>
<keyword evidence="4" id="KW-1185">Reference proteome</keyword>
<feature type="compositionally biased region" description="Low complexity" evidence="1">
    <location>
        <begin position="20"/>
        <end position="45"/>
    </location>
</feature>
<keyword evidence="2" id="KW-0732">Signal</keyword>
<dbReference type="InterPro" id="IPR024520">
    <property type="entry name" value="DUF3558"/>
</dbReference>
<evidence type="ECO:0008006" key="5">
    <source>
        <dbReference type="Google" id="ProtNLM"/>
    </source>
</evidence>
<name>A0ABN0TPK6_9PSEU</name>
<proteinExistence type="predicted"/>
<gene>
    <name evidence="3" type="ORF">GCM10010492_26520</name>
</gene>
<evidence type="ECO:0000256" key="2">
    <source>
        <dbReference type="SAM" id="SignalP"/>
    </source>
</evidence>
<dbReference type="EMBL" id="BAAABU010000004">
    <property type="protein sequence ID" value="GAA0226929.1"/>
    <property type="molecule type" value="Genomic_DNA"/>
</dbReference>
<feature type="chain" id="PRO_5046214946" description="DUF3558 domain-containing protein" evidence="2">
    <location>
        <begin position="24"/>
        <end position="194"/>
    </location>
</feature>
<comment type="caution">
    <text evidence="3">The sequence shown here is derived from an EMBL/GenBank/DDBJ whole genome shotgun (WGS) entry which is preliminary data.</text>
</comment>
<protein>
    <recommendedName>
        <fullName evidence="5">DUF3558 domain-containing protein</fullName>
    </recommendedName>
</protein>
<feature type="signal peptide" evidence="2">
    <location>
        <begin position="1"/>
        <end position="23"/>
    </location>
</feature>
<organism evidence="3 4">
    <name type="scientific">Saccharothrix mutabilis subsp. mutabilis</name>
    <dbReference type="NCBI Taxonomy" id="66855"/>
    <lineage>
        <taxon>Bacteria</taxon>
        <taxon>Bacillati</taxon>
        <taxon>Actinomycetota</taxon>
        <taxon>Actinomycetes</taxon>
        <taxon>Pseudonocardiales</taxon>
        <taxon>Pseudonocardiaceae</taxon>
        <taxon>Saccharothrix</taxon>
    </lineage>
</organism>
<evidence type="ECO:0000256" key="1">
    <source>
        <dbReference type="SAM" id="MobiDB-lite"/>
    </source>
</evidence>